<organism evidence="1 2">
    <name type="scientific">Adiantum capillus-veneris</name>
    <name type="common">Maidenhair fern</name>
    <dbReference type="NCBI Taxonomy" id="13818"/>
    <lineage>
        <taxon>Eukaryota</taxon>
        <taxon>Viridiplantae</taxon>
        <taxon>Streptophyta</taxon>
        <taxon>Embryophyta</taxon>
        <taxon>Tracheophyta</taxon>
        <taxon>Polypodiopsida</taxon>
        <taxon>Polypodiidae</taxon>
        <taxon>Polypodiales</taxon>
        <taxon>Pteridineae</taxon>
        <taxon>Pteridaceae</taxon>
        <taxon>Vittarioideae</taxon>
        <taxon>Adiantum</taxon>
    </lineage>
</organism>
<accession>A0A9D4UP77</accession>
<evidence type="ECO:0000313" key="1">
    <source>
        <dbReference type="EMBL" id="KAI5071548.1"/>
    </source>
</evidence>
<dbReference type="EMBL" id="JABFUD020000013">
    <property type="protein sequence ID" value="KAI5071548.1"/>
    <property type="molecule type" value="Genomic_DNA"/>
</dbReference>
<evidence type="ECO:0000313" key="2">
    <source>
        <dbReference type="Proteomes" id="UP000886520"/>
    </source>
</evidence>
<reference evidence="1" key="1">
    <citation type="submission" date="2021-01" db="EMBL/GenBank/DDBJ databases">
        <title>Adiantum capillus-veneris genome.</title>
        <authorList>
            <person name="Fang Y."/>
            <person name="Liao Q."/>
        </authorList>
    </citation>
    <scope>NUCLEOTIDE SEQUENCE</scope>
    <source>
        <strain evidence="1">H3</strain>
        <tissue evidence="1">Leaf</tissue>
    </source>
</reference>
<comment type="caution">
    <text evidence="1">The sequence shown here is derived from an EMBL/GenBank/DDBJ whole genome shotgun (WGS) entry which is preliminary data.</text>
</comment>
<name>A0A9D4UP77_ADICA</name>
<keyword evidence="2" id="KW-1185">Reference proteome</keyword>
<protein>
    <submittedName>
        <fullName evidence="1">Uncharacterized protein</fullName>
    </submittedName>
</protein>
<sequence length="101" mass="11363">MAGRVNQALAAIHELKQHFKQSIHSETDQEYVGMAVARKSKEAEVQARRFKTSSARMMTMRGVLRADAHNGRPTPCKRSDCQTQSEFSVHFSGDLFLPQCP</sequence>
<gene>
    <name evidence="1" type="ORF">GOP47_0013799</name>
</gene>
<dbReference type="Proteomes" id="UP000886520">
    <property type="component" value="Chromosome 13"/>
</dbReference>
<proteinExistence type="predicted"/>
<dbReference type="AlphaFoldDB" id="A0A9D4UP77"/>